<dbReference type="NCBIfam" id="TIGR04555">
    <property type="entry name" value="sulfite_DH_soxC"/>
    <property type="match status" value="1"/>
</dbReference>
<evidence type="ECO:0000259" key="7">
    <source>
        <dbReference type="Pfam" id="PF03404"/>
    </source>
</evidence>
<dbReference type="GO" id="GO:0006790">
    <property type="term" value="P:sulfur compound metabolic process"/>
    <property type="evidence" value="ECO:0007669"/>
    <property type="project" value="TreeGrafter"/>
</dbReference>
<dbReference type="Proteomes" id="UP000199310">
    <property type="component" value="Unassembled WGS sequence"/>
</dbReference>
<gene>
    <name evidence="8" type="ORF">SAMN04488122_3827</name>
</gene>
<evidence type="ECO:0000256" key="4">
    <source>
        <dbReference type="ARBA" id="ARBA00023002"/>
    </source>
</evidence>
<dbReference type="SUPFAM" id="SSF56524">
    <property type="entry name" value="Oxidoreductase molybdopterin-binding domain"/>
    <property type="match status" value="1"/>
</dbReference>
<dbReference type="AlphaFoldDB" id="A0A1I0S616"/>
<feature type="domain" description="Oxidoreductase molybdopterin-binding" evidence="6">
    <location>
        <begin position="122"/>
        <end position="281"/>
    </location>
</feature>
<dbReference type="InterPro" id="IPR006311">
    <property type="entry name" value="TAT_signal"/>
</dbReference>
<sequence>MTLDDKENAGKKIPRRTMLRAAAVSAAAALMGASGVQRGGQPAGGGTGKVPGVDKGTLPDANDSTQLYTDPTKITGTLPGKLGTRSPFEQPVKKPSDISSRTPLQDLYGIITPSDLHFERSHAGVPRIDPEKYELLIHGMVERPMVFSLRDLKRFPAVSRIAFIECSGNFRTGKETMTPQEICGLTSQSEWIGVMLSTLFREVGVHPKATWFLAEGSDAAVMTRSIPVEKGWKDAMIAYGQNGEAIRPEQGYPARLFLPGWEGNTNVKWIRRIELSDQPFMTREETSKYTETIRDHKIRQFSFDMDARSIITYPSFPQQVEKGWIEIRGIAWSGRGKIDRVEISTDAGKHWQKAVLQEPVLDKAHTYFRHLWYWDGKPTEIMSLAVDDTGYRQPTMKQLIQARGTDMGGYHVNPVTAWVLKGDGTVLFKPEKWK</sequence>
<dbReference type="InterPro" id="IPR036374">
    <property type="entry name" value="OxRdtase_Mopterin-bd_sf"/>
</dbReference>
<evidence type="ECO:0000256" key="1">
    <source>
        <dbReference type="ARBA" id="ARBA00001924"/>
    </source>
</evidence>
<evidence type="ECO:0000313" key="9">
    <source>
        <dbReference type="Proteomes" id="UP000199310"/>
    </source>
</evidence>
<keyword evidence="4" id="KW-0560">Oxidoreductase</keyword>
<dbReference type="Gene3D" id="2.60.40.650">
    <property type="match status" value="1"/>
</dbReference>
<keyword evidence="9" id="KW-1185">Reference proteome</keyword>
<evidence type="ECO:0000313" key="8">
    <source>
        <dbReference type="EMBL" id="SEW50472.1"/>
    </source>
</evidence>
<dbReference type="InterPro" id="IPR014756">
    <property type="entry name" value="Ig_E-set"/>
</dbReference>
<dbReference type="InterPro" id="IPR005066">
    <property type="entry name" value="MoCF_OxRdtse_dimer"/>
</dbReference>
<feature type="domain" description="Moybdenum cofactor oxidoreductase dimerisation" evidence="7">
    <location>
        <begin position="302"/>
        <end position="411"/>
    </location>
</feature>
<dbReference type="PRINTS" id="PR00407">
    <property type="entry name" value="EUMOPTERIN"/>
</dbReference>
<keyword evidence="2" id="KW-0500">Molybdenum</keyword>
<dbReference type="GO" id="GO:0030151">
    <property type="term" value="F:molybdenum ion binding"/>
    <property type="evidence" value="ECO:0007669"/>
    <property type="project" value="InterPro"/>
</dbReference>
<proteinExistence type="predicted"/>
<dbReference type="Pfam" id="PF00174">
    <property type="entry name" value="Oxidored_molyb"/>
    <property type="match status" value="1"/>
</dbReference>
<dbReference type="PANTHER" id="PTHR19372:SF7">
    <property type="entry name" value="SULFITE OXIDASE, MITOCHONDRIAL"/>
    <property type="match status" value="1"/>
</dbReference>
<dbReference type="STRING" id="29529.SAMN04488122_3827"/>
<name>A0A1I0S616_9BACT</name>
<dbReference type="PANTHER" id="PTHR19372">
    <property type="entry name" value="SULFITE REDUCTASE"/>
    <property type="match status" value="1"/>
</dbReference>
<dbReference type="SUPFAM" id="SSF81296">
    <property type="entry name" value="E set domains"/>
    <property type="match status" value="1"/>
</dbReference>
<dbReference type="InterPro" id="IPR000572">
    <property type="entry name" value="OxRdtase_Mopterin-bd_dom"/>
</dbReference>
<dbReference type="InterPro" id="IPR030835">
    <property type="entry name" value="Sulfite_DH_SoxC"/>
</dbReference>
<dbReference type="RefSeq" id="WP_245752598.1">
    <property type="nucleotide sequence ID" value="NZ_FOJG01000002.1"/>
</dbReference>
<dbReference type="Pfam" id="PF03404">
    <property type="entry name" value="Mo-co_dimer"/>
    <property type="match status" value="1"/>
</dbReference>
<feature type="region of interest" description="Disordered" evidence="5">
    <location>
        <begin position="35"/>
        <end position="99"/>
    </location>
</feature>
<feature type="compositionally biased region" description="Polar residues" evidence="5">
    <location>
        <begin position="62"/>
        <end position="75"/>
    </location>
</feature>
<dbReference type="InterPro" id="IPR008335">
    <property type="entry name" value="Mopterin_OxRdtase_euk"/>
</dbReference>
<evidence type="ECO:0000256" key="2">
    <source>
        <dbReference type="ARBA" id="ARBA00022505"/>
    </source>
</evidence>
<comment type="cofactor">
    <cofactor evidence="1">
        <name>Mo-molybdopterin</name>
        <dbReference type="ChEBI" id="CHEBI:71302"/>
    </cofactor>
</comment>
<evidence type="ECO:0000256" key="3">
    <source>
        <dbReference type="ARBA" id="ARBA00022723"/>
    </source>
</evidence>
<dbReference type="PROSITE" id="PS51318">
    <property type="entry name" value="TAT"/>
    <property type="match status" value="1"/>
</dbReference>
<evidence type="ECO:0000256" key="5">
    <source>
        <dbReference type="SAM" id="MobiDB-lite"/>
    </source>
</evidence>
<dbReference type="EMBL" id="FOJG01000002">
    <property type="protein sequence ID" value="SEW50472.1"/>
    <property type="molecule type" value="Genomic_DNA"/>
</dbReference>
<keyword evidence="3" id="KW-0479">Metal-binding</keyword>
<reference evidence="9" key="1">
    <citation type="submission" date="2016-10" db="EMBL/GenBank/DDBJ databases">
        <authorList>
            <person name="Varghese N."/>
            <person name="Submissions S."/>
        </authorList>
    </citation>
    <scope>NUCLEOTIDE SEQUENCE [LARGE SCALE GENOMIC DNA]</scope>
    <source>
        <strain evidence="9">DSM 3695</strain>
    </source>
</reference>
<dbReference type="GO" id="GO:0008482">
    <property type="term" value="F:sulfite oxidase activity"/>
    <property type="evidence" value="ECO:0007669"/>
    <property type="project" value="TreeGrafter"/>
</dbReference>
<feature type="compositionally biased region" description="Gly residues" evidence="5">
    <location>
        <begin position="37"/>
        <end position="49"/>
    </location>
</feature>
<dbReference type="GO" id="GO:0043546">
    <property type="term" value="F:molybdopterin cofactor binding"/>
    <property type="evidence" value="ECO:0007669"/>
    <property type="project" value="TreeGrafter"/>
</dbReference>
<dbReference type="Gene3D" id="3.90.420.10">
    <property type="entry name" value="Oxidoreductase, molybdopterin-binding domain"/>
    <property type="match status" value="1"/>
</dbReference>
<organism evidence="8 9">
    <name type="scientific">Chitinophaga arvensicola</name>
    <dbReference type="NCBI Taxonomy" id="29529"/>
    <lineage>
        <taxon>Bacteria</taxon>
        <taxon>Pseudomonadati</taxon>
        <taxon>Bacteroidota</taxon>
        <taxon>Chitinophagia</taxon>
        <taxon>Chitinophagales</taxon>
        <taxon>Chitinophagaceae</taxon>
        <taxon>Chitinophaga</taxon>
    </lineage>
</organism>
<protein>
    <submittedName>
        <fullName evidence="8">Sulfane dehydrogenase subunit SoxC</fullName>
    </submittedName>
</protein>
<accession>A0A1I0S616</accession>
<dbReference type="GO" id="GO:0020037">
    <property type="term" value="F:heme binding"/>
    <property type="evidence" value="ECO:0007669"/>
    <property type="project" value="TreeGrafter"/>
</dbReference>
<evidence type="ECO:0000259" key="6">
    <source>
        <dbReference type="Pfam" id="PF00174"/>
    </source>
</evidence>